<gene>
    <name evidence="1" type="ORF">AMAG_00291</name>
</gene>
<dbReference type="PROSITE" id="PS50152">
    <property type="entry name" value="25A_SYNTH_3"/>
    <property type="match status" value="1"/>
</dbReference>
<name>A0A0L0RV34_ALLM3</name>
<reference evidence="1 2" key="1">
    <citation type="submission" date="2009-11" db="EMBL/GenBank/DDBJ databases">
        <title>Annotation of Allomyces macrogynus ATCC 38327.</title>
        <authorList>
            <consortium name="The Broad Institute Genome Sequencing Platform"/>
            <person name="Russ C."/>
            <person name="Cuomo C."/>
            <person name="Burger G."/>
            <person name="Gray M.W."/>
            <person name="Holland P.W.H."/>
            <person name="King N."/>
            <person name="Lang F.B.F."/>
            <person name="Roger A.J."/>
            <person name="Ruiz-Trillo I."/>
            <person name="Young S.K."/>
            <person name="Zeng Q."/>
            <person name="Gargeya S."/>
            <person name="Fitzgerald M."/>
            <person name="Haas B."/>
            <person name="Abouelleil A."/>
            <person name="Alvarado L."/>
            <person name="Arachchi H.M."/>
            <person name="Berlin A."/>
            <person name="Chapman S.B."/>
            <person name="Gearin G."/>
            <person name="Goldberg J."/>
            <person name="Griggs A."/>
            <person name="Gujja S."/>
            <person name="Hansen M."/>
            <person name="Heiman D."/>
            <person name="Howarth C."/>
            <person name="Larimer J."/>
            <person name="Lui A."/>
            <person name="MacDonald P.J.P."/>
            <person name="McCowen C."/>
            <person name="Montmayeur A."/>
            <person name="Murphy C."/>
            <person name="Neiman D."/>
            <person name="Pearson M."/>
            <person name="Priest M."/>
            <person name="Roberts A."/>
            <person name="Saif S."/>
            <person name="Shea T."/>
            <person name="Sisk P."/>
            <person name="Stolte C."/>
            <person name="Sykes S."/>
            <person name="Wortman J."/>
            <person name="Nusbaum C."/>
            <person name="Birren B."/>
        </authorList>
    </citation>
    <scope>NUCLEOTIDE SEQUENCE [LARGE SCALE GENOMIC DNA]</scope>
    <source>
        <strain evidence="1 2">ATCC 38327</strain>
    </source>
</reference>
<sequence>MTRVARVGSFYKDTAICINFDADLVVQLRDLDVIGDGEVRQAAEIGRGVLASCLSSVKDNWNERRTPGKRKVLVTLNKLVPRSTSLLIAVAVQPLVAEKVPPLVISMDDEAVLLNRVDFLNNLLSSKAQQVFSEDYRGELAEAVSSVLQELAAEKITTPFGILLPQNRLFTTSRLGFNLCLHVPNDAAARTFPTSSTTGEWFKATNFHRQLAVYLTLRARDVFSATADEPHALITRSETAWSRVWSTAAELSLPKGDKNRRKTPVDWRSVPHGSLCEEMCCHQVGNCGHVAVTRDAKTKDTPYHGYCNWMGNCGTIVAAEA</sequence>
<evidence type="ECO:0000313" key="1">
    <source>
        <dbReference type="EMBL" id="KNE54307.1"/>
    </source>
</evidence>
<protein>
    <submittedName>
        <fullName evidence="1">Uncharacterized protein</fullName>
    </submittedName>
</protein>
<proteinExistence type="predicted"/>
<keyword evidence="2" id="KW-1185">Reference proteome</keyword>
<dbReference type="AlphaFoldDB" id="A0A0L0RV34"/>
<reference evidence="2" key="2">
    <citation type="submission" date="2009-11" db="EMBL/GenBank/DDBJ databases">
        <title>The Genome Sequence of Allomyces macrogynus strain ATCC 38327.</title>
        <authorList>
            <consortium name="The Broad Institute Genome Sequencing Platform"/>
            <person name="Russ C."/>
            <person name="Cuomo C."/>
            <person name="Shea T."/>
            <person name="Young S.K."/>
            <person name="Zeng Q."/>
            <person name="Koehrsen M."/>
            <person name="Haas B."/>
            <person name="Borodovsky M."/>
            <person name="Guigo R."/>
            <person name="Alvarado L."/>
            <person name="Berlin A."/>
            <person name="Borenstein D."/>
            <person name="Chen Z."/>
            <person name="Engels R."/>
            <person name="Freedman E."/>
            <person name="Gellesch M."/>
            <person name="Goldberg J."/>
            <person name="Griggs A."/>
            <person name="Gujja S."/>
            <person name="Heiman D."/>
            <person name="Hepburn T."/>
            <person name="Howarth C."/>
            <person name="Jen D."/>
            <person name="Larson L."/>
            <person name="Lewis B."/>
            <person name="Mehta T."/>
            <person name="Park D."/>
            <person name="Pearson M."/>
            <person name="Roberts A."/>
            <person name="Saif S."/>
            <person name="Shenoy N."/>
            <person name="Sisk P."/>
            <person name="Stolte C."/>
            <person name="Sykes S."/>
            <person name="Walk T."/>
            <person name="White J."/>
            <person name="Yandava C."/>
            <person name="Burger G."/>
            <person name="Gray M.W."/>
            <person name="Holland P.W.H."/>
            <person name="King N."/>
            <person name="Lang F.B.F."/>
            <person name="Roger A.J."/>
            <person name="Ruiz-Trillo I."/>
            <person name="Lander E."/>
            <person name="Nusbaum C."/>
        </authorList>
    </citation>
    <scope>NUCLEOTIDE SEQUENCE [LARGE SCALE GENOMIC DNA]</scope>
    <source>
        <strain evidence="2">ATCC 38327</strain>
    </source>
</reference>
<dbReference type="EMBL" id="GG745328">
    <property type="protein sequence ID" value="KNE54307.1"/>
    <property type="molecule type" value="Genomic_DNA"/>
</dbReference>
<evidence type="ECO:0000313" key="2">
    <source>
        <dbReference type="Proteomes" id="UP000054350"/>
    </source>
</evidence>
<accession>A0A0L0RV34</accession>
<dbReference type="VEuPathDB" id="FungiDB:AMAG_00291"/>
<dbReference type="Proteomes" id="UP000054350">
    <property type="component" value="Unassembled WGS sequence"/>
</dbReference>
<organism evidence="1 2">
    <name type="scientific">Allomyces macrogynus (strain ATCC 38327)</name>
    <name type="common">Allomyces javanicus var. macrogynus</name>
    <dbReference type="NCBI Taxonomy" id="578462"/>
    <lineage>
        <taxon>Eukaryota</taxon>
        <taxon>Fungi</taxon>
        <taxon>Fungi incertae sedis</taxon>
        <taxon>Blastocladiomycota</taxon>
        <taxon>Blastocladiomycetes</taxon>
        <taxon>Blastocladiales</taxon>
        <taxon>Blastocladiaceae</taxon>
        <taxon>Allomyces</taxon>
    </lineage>
</organism>